<keyword evidence="2" id="KW-1185">Reference proteome</keyword>
<evidence type="ECO:0000313" key="1">
    <source>
        <dbReference type="EMBL" id="TKR63494.1"/>
    </source>
</evidence>
<dbReference type="EMBL" id="AZBU02000010">
    <property type="protein sequence ID" value="TKR63494.1"/>
    <property type="molecule type" value="Genomic_DNA"/>
</dbReference>
<sequence length="105" mass="11166">MLVARVSMKKGVEKGLKVEDLDLSLKTASSKIAEADLTAIAKVGEASKFLGPTQPQPTNRSALASTAGMSFQTRSFRVWDQNQTTEVSSADAILASVGVWLLRGV</sequence>
<accession>A0A4U5M3Y7</accession>
<name>A0A4U5M3Y7_STECR</name>
<gene>
    <name evidence="1" type="ORF">L596_027318</name>
</gene>
<protein>
    <submittedName>
        <fullName evidence="1">Uncharacterized protein</fullName>
    </submittedName>
</protein>
<dbReference type="Proteomes" id="UP000298663">
    <property type="component" value="Unassembled WGS sequence"/>
</dbReference>
<comment type="caution">
    <text evidence="1">The sequence shown here is derived from an EMBL/GenBank/DDBJ whole genome shotgun (WGS) entry which is preliminary data.</text>
</comment>
<evidence type="ECO:0000313" key="2">
    <source>
        <dbReference type="Proteomes" id="UP000298663"/>
    </source>
</evidence>
<reference evidence="1 2" key="1">
    <citation type="journal article" date="2015" name="Genome Biol.">
        <title>Comparative genomics of Steinernema reveals deeply conserved gene regulatory networks.</title>
        <authorList>
            <person name="Dillman A.R."/>
            <person name="Macchietto M."/>
            <person name="Porter C.F."/>
            <person name="Rogers A."/>
            <person name="Williams B."/>
            <person name="Antoshechkin I."/>
            <person name="Lee M.M."/>
            <person name="Goodwin Z."/>
            <person name="Lu X."/>
            <person name="Lewis E.E."/>
            <person name="Goodrich-Blair H."/>
            <person name="Stock S.P."/>
            <person name="Adams B.J."/>
            <person name="Sternberg P.W."/>
            <person name="Mortazavi A."/>
        </authorList>
    </citation>
    <scope>NUCLEOTIDE SEQUENCE [LARGE SCALE GENOMIC DNA]</scope>
    <source>
        <strain evidence="1 2">ALL</strain>
    </source>
</reference>
<reference evidence="1 2" key="2">
    <citation type="journal article" date="2019" name="G3 (Bethesda)">
        <title>Hybrid Assembly of the Genome of the Entomopathogenic Nematode Steinernema carpocapsae Identifies the X-Chromosome.</title>
        <authorList>
            <person name="Serra L."/>
            <person name="Macchietto M."/>
            <person name="Macias-Munoz A."/>
            <person name="McGill C.J."/>
            <person name="Rodriguez I.M."/>
            <person name="Rodriguez B."/>
            <person name="Murad R."/>
            <person name="Mortazavi A."/>
        </authorList>
    </citation>
    <scope>NUCLEOTIDE SEQUENCE [LARGE SCALE GENOMIC DNA]</scope>
    <source>
        <strain evidence="1 2">ALL</strain>
    </source>
</reference>
<dbReference type="AlphaFoldDB" id="A0A4U5M3Y7"/>
<proteinExistence type="predicted"/>
<organism evidence="1 2">
    <name type="scientific">Steinernema carpocapsae</name>
    <name type="common">Entomopathogenic nematode</name>
    <dbReference type="NCBI Taxonomy" id="34508"/>
    <lineage>
        <taxon>Eukaryota</taxon>
        <taxon>Metazoa</taxon>
        <taxon>Ecdysozoa</taxon>
        <taxon>Nematoda</taxon>
        <taxon>Chromadorea</taxon>
        <taxon>Rhabditida</taxon>
        <taxon>Tylenchina</taxon>
        <taxon>Panagrolaimomorpha</taxon>
        <taxon>Strongyloidoidea</taxon>
        <taxon>Steinernematidae</taxon>
        <taxon>Steinernema</taxon>
    </lineage>
</organism>